<dbReference type="Proteomes" id="UP000678374">
    <property type="component" value="Unassembled WGS sequence"/>
</dbReference>
<sequence>MSNHRFVKSAILLCALSAAGLAVAAGNGAPKGVKARDVGTQAVVGSPVKLLKTVTGVGNGLGAALTLGFNTVDERSVSCTVAAGCAIGFESMAQLKPQGSDWAICLLIDGNSVSCQYQGVQGSTTGYVVGNARGMGTVTQGTHTVTTQIYTESSTATYTYYQTDYRIYK</sequence>
<evidence type="ECO:0000256" key="1">
    <source>
        <dbReference type="SAM" id="SignalP"/>
    </source>
</evidence>
<dbReference type="EMBL" id="JAGQDE010000006">
    <property type="protein sequence ID" value="MBQ0959045.1"/>
    <property type="molecule type" value="Genomic_DNA"/>
</dbReference>
<dbReference type="AlphaFoldDB" id="A0A940YF74"/>
<dbReference type="RefSeq" id="WP_210801565.1">
    <property type="nucleotide sequence ID" value="NZ_JAGQDE010000006.1"/>
</dbReference>
<feature type="chain" id="PRO_5036722654" evidence="1">
    <location>
        <begin position="25"/>
        <end position="169"/>
    </location>
</feature>
<evidence type="ECO:0000313" key="3">
    <source>
        <dbReference type="Proteomes" id="UP000678374"/>
    </source>
</evidence>
<comment type="caution">
    <text evidence="2">The sequence shown here is derived from an EMBL/GenBank/DDBJ whole genome shotgun (WGS) entry which is preliminary data.</text>
</comment>
<reference evidence="2" key="1">
    <citation type="submission" date="2021-04" db="EMBL/GenBank/DDBJ databases">
        <title>The genome sequence of Ideonella sp. 4Y11.</title>
        <authorList>
            <person name="Liu Y."/>
        </authorList>
    </citation>
    <scope>NUCLEOTIDE SEQUENCE</scope>
    <source>
        <strain evidence="2">4Y11</strain>
    </source>
</reference>
<organism evidence="2 3">
    <name type="scientific">Ideonella aquatica</name>
    <dbReference type="NCBI Taxonomy" id="2824119"/>
    <lineage>
        <taxon>Bacteria</taxon>
        <taxon>Pseudomonadati</taxon>
        <taxon>Pseudomonadota</taxon>
        <taxon>Betaproteobacteria</taxon>
        <taxon>Burkholderiales</taxon>
        <taxon>Sphaerotilaceae</taxon>
        <taxon>Ideonella</taxon>
    </lineage>
</organism>
<name>A0A940YF74_9BURK</name>
<keyword evidence="3" id="KW-1185">Reference proteome</keyword>
<evidence type="ECO:0000313" key="2">
    <source>
        <dbReference type="EMBL" id="MBQ0959045.1"/>
    </source>
</evidence>
<keyword evidence="1" id="KW-0732">Signal</keyword>
<accession>A0A940YF74</accession>
<gene>
    <name evidence="2" type="ORF">KAK06_08735</name>
</gene>
<protein>
    <submittedName>
        <fullName evidence="2">Uncharacterized protein</fullName>
    </submittedName>
</protein>
<proteinExistence type="predicted"/>
<feature type="signal peptide" evidence="1">
    <location>
        <begin position="1"/>
        <end position="24"/>
    </location>
</feature>